<organism evidence="7 8">
    <name type="scientific">Trema orientale</name>
    <name type="common">Charcoal tree</name>
    <name type="synonym">Celtis orientalis</name>
    <dbReference type="NCBI Taxonomy" id="63057"/>
    <lineage>
        <taxon>Eukaryota</taxon>
        <taxon>Viridiplantae</taxon>
        <taxon>Streptophyta</taxon>
        <taxon>Embryophyta</taxon>
        <taxon>Tracheophyta</taxon>
        <taxon>Spermatophyta</taxon>
        <taxon>Magnoliopsida</taxon>
        <taxon>eudicotyledons</taxon>
        <taxon>Gunneridae</taxon>
        <taxon>Pentapetalae</taxon>
        <taxon>rosids</taxon>
        <taxon>fabids</taxon>
        <taxon>Rosales</taxon>
        <taxon>Cannabaceae</taxon>
        <taxon>Trema</taxon>
    </lineage>
</organism>
<feature type="domain" description="Nodulin-like" evidence="6">
    <location>
        <begin position="57"/>
        <end position="152"/>
    </location>
</feature>
<dbReference type="Pfam" id="PF06813">
    <property type="entry name" value="Nodulin-like"/>
    <property type="match status" value="1"/>
</dbReference>
<dbReference type="STRING" id="63057.A0A2P5FLI1"/>
<accession>A0A2P5FLI1</accession>
<feature type="non-terminal residue" evidence="7">
    <location>
        <position position="1"/>
    </location>
</feature>
<dbReference type="PANTHER" id="PTHR21576">
    <property type="entry name" value="UNCHARACTERIZED NODULIN-LIKE PROTEIN"/>
    <property type="match status" value="1"/>
</dbReference>
<dbReference type="Proteomes" id="UP000237000">
    <property type="component" value="Unassembled WGS sequence"/>
</dbReference>
<sequence length="240" mass="27632">FNFIFSYEVFNKKSKHLSLIHQLLNYSLIFLKREFLKLSSGTGANMNRLAVQVLTGRWLMAFATFLLMVASGASYMFSLYSNDIKSVLGYDQTTLNLIGFSKDLGANVGFLSGLISEVTPPWVVLSIGAVLNFVGNFTIWLAIARKIRAPRVPLHSRGSQLSHFHQRRRSLHLRQELPGKPRRRYGPLDRLHRYKWSGDRTIVPRFLRRRHVVFHSVRRLASDCSAVRFHPNNSNHRQPN</sequence>
<dbReference type="AlphaFoldDB" id="A0A2P5FLI1"/>
<comment type="subcellular location">
    <subcellularLocation>
        <location evidence="1">Membrane</location>
        <topology evidence="1">Multi-pass membrane protein</topology>
    </subcellularLocation>
</comment>
<protein>
    <submittedName>
        <fullName evidence="7">Nodulin-like</fullName>
    </submittedName>
</protein>
<dbReference type="EMBL" id="JXTC01000023">
    <property type="protein sequence ID" value="PON98660.1"/>
    <property type="molecule type" value="Genomic_DNA"/>
</dbReference>
<evidence type="ECO:0000256" key="2">
    <source>
        <dbReference type="ARBA" id="ARBA00022692"/>
    </source>
</evidence>
<evidence type="ECO:0000313" key="7">
    <source>
        <dbReference type="EMBL" id="PON98660.1"/>
    </source>
</evidence>
<evidence type="ECO:0000256" key="1">
    <source>
        <dbReference type="ARBA" id="ARBA00004141"/>
    </source>
</evidence>
<proteinExistence type="predicted"/>
<keyword evidence="3 5" id="KW-1133">Transmembrane helix</keyword>
<keyword evidence="4 5" id="KW-0472">Membrane</keyword>
<gene>
    <name evidence="7" type="ORF">TorRG33x02_055600</name>
</gene>
<feature type="transmembrane region" description="Helical" evidence="5">
    <location>
        <begin position="58"/>
        <end position="80"/>
    </location>
</feature>
<comment type="caution">
    <text evidence="7">The sequence shown here is derived from an EMBL/GenBank/DDBJ whole genome shotgun (WGS) entry which is preliminary data.</text>
</comment>
<dbReference type="InParanoid" id="A0A2P5FLI1"/>
<name>A0A2P5FLI1_TREOI</name>
<evidence type="ECO:0000256" key="5">
    <source>
        <dbReference type="SAM" id="Phobius"/>
    </source>
</evidence>
<reference evidence="8" key="1">
    <citation type="submission" date="2016-06" db="EMBL/GenBank/DDBJ databases">
        <title>Parallel loss of symbiosis genes in relatives of nitrogen-fixing non-legume Parasponia.</title>
        <authorList>
            <person name="Van Velzen R."/>
            <person name="Holmer R."/>
            <person name="Bu F."/>
            <person name="Rutten L."/>
            <person name="Van Zeijl A."/>
            <person name="Liu W."/>
            <person name="Santuari L."/>
            <person name="Cao Q."/>
            <person name="Sharma T."/>
            <person name="Shen D."/>
            <person name="Roswanjaya Y."/>
            <person name="Wardhani T."/>
            <person name="Kalhor M.S."/>
            <person name="Jansen J."/>
            <person name="Van den Hoogen J."/>
            <person name="Gungor B."/>
            <person name="Hartog M."/>
            <person name="Hontelez J."/>
            <person name="Verver J."/>
            <person name="Yang W.-C."/>
            <person name="Schijlen E."/>
            <person name="Repin R."/>
            <person name="Schilthuizen M."/>
            <person name="Schranz E."/>
            <person name="Heidstra R."/>
            <person name="Miyata K."/>
            <person name="Fedorova E."/>
            <person name="Kohlen W."/>
            <person name="Bisseling T."/>
            <person name="Smit S."/>
            <person name="Geurts R."/>
        </authorList>
    </citation>
    <scope>NUCLEOTIDE SEQUENCE [LARGE SCALE GENOMIC DNA]</scope>
    <source>
        <strain evidence="8">cv. RG33-2</strain>
    </source>
</reference>
<feature type="transmembrane region" description="Helical" evidence="5">
    <location>
        <begin position="122"/>
        <end position="143"/>
    </location>
</feature>
<dbReference type="OrthoDB" id="410267at2759"/>
<evidence type="ECO:0000313" key="8">
    <source>
        <dbReference type="Proteomes" id="UP000237000"/>
    </source>
</evidence>
<keyword evidence="2 5" id="KW-0812">Transmembrane</keyword>
<dbReference type="PANTHER" id="PTHR21576:SF156">
    <property type="entry name" value="PROTEIN NUCLEAR FUSION DEFECTIVE 4-LIKE"/>
    <property type="match status" value="1"/>
</dbReference>
<keyword evidence="8" id="KW-1185">Reference proteome</keyword>
<evidence type="ECO:0000256" key="4">
    <source>
        <dbReference type="ARBA" id="ARBA00023136"/>
    </source>
</evidence>
<dbReference type="InterPro" id="IPR010658">
    <property type="entry name" value="Nodulin-like"/>
</dbReference>
<evidence type="ECO:0000256" key="3">
    <source>
        <dbReference type="ARBA" id="ARBA00022989"/>
    </source>
</evidence>
<evidence type="ECO:0000259" key="6">
    <source>
        <dbReference type="Pfam" id="PF06813"/>
    </source>
</evidence>
<dbReference type="GO" id="GO:0016020">
    <property type="term" value="C:membrane"/>
    <property type="evidence" value="ECO:0007669"/>
    <property type="project" value="UniProtKB-SubCell"/>
</dbReference>